<dbReference type="EMBL" id="CP126116">
    <property type="protein sequence ID" value="WHZ57601.1"/>
    <property type="molecule type" value="Genomic_DNA"/>
</dbReference>
<sequence>MSHWITPEEMERKKELKKRIMTVSIPFFTILLTAIVTVLINGL</sequence>
<evidence type="ECO:0000313" key="2">
    <source>
        <dbReference type="Proteomes" id="UP001226091"/>
    </source>
</evidence>
<organism evidence="1 2">
    <name type="scientific">Metabacillus hrfriensis</name>
    <dbReference type="NCBI Taxonomy" id="3048891"/>
    <lineage>
        <taxon>Bacteria</taxon>
        <taxon>Bacillati</taxon>
        <taxon>Bacillota</taxon>
        <taxon>Bacilli</taxon>
        <taxon>Bacillales</taxon>
        <taxon>Bacillaceae</taxon>
        <taxon>Metabacillus</taxon>
    </lineage>
</organism>
<reference evidence="2" key="1">
    <citation type="journal article" date="2025" name="Aquaculture">
        <title>Assessment of the bioflocculant production and safety properties of Metabacillus hrfriensis sp. nov. based on phenotypic and whole-genome sequencing analysis.</title>
        <authorList>
            <person name="Zhang R."/>
            <person name="Zhao Z."/>
            <person name="Luo L."/>
            <person name="Wang S."/>
            <person name="Guo K."/>
            <person name="Xu W."/>
        </authorList>
    </citation>
    <scope>NUCLEOTIDE SEQUENCE [LARGE SCALE GENOMIC DNA]</scope>
    <source>
        <strain evidence="2">CT-WN-B3</strain>
    </source>
</reference>
<proteinExistence type="predicted"/>
<keyword evidence="2" id="KW-1185">Reference proteome</keyword>
<accession>A0ACD4RAX9</accession>
<evidence type="ECO:0000313" key="1">
    <source>
        <dbReference type="EMBL" id="WHZ57601.1"/>
    </source>
</evidence>
<dbReference type="Proteomes" id="UP001226091">
    <property type="component" value="Chromosome"/>
</dbReference>
<gene>
    <name evidence="1" type="ORF">QLQ22_23645</name>
</gene>
<protein>
    <submittedName>
        <fullName evidence="1">Uncharacterized protein</fullName>
    </submittedName>
</protein>
<name>A0ACD4RAX9_9BACI</name>